<reference evidence="4" key="1">
    <citation type="journal article" date="2020" name="mSystems">
        <title>Genome- and Community-Level Interaction Insights into Carbon Utilization and Element Cycling Functions of Hydrothermarchaeota in Hydrothermal Sediment.</title>
        <authorList>
            <person name="Zhou Z."/>
            <person name="Liu Y."/>
            <person name="Xu W."/>
            <person name="Pan J."/>
            <person name="Luo Z.H."/>
            <person name="Li M."/>
        </authorList>
    </citation>
    <scope>NUCLEOTIDE SEQUENCE [LARGE SCALE GENOMIC DNA]</scope>
    <source>
        <strain evidence="4">SpSt-637</strain>
        <strain evidence="3">SpSt-667</strain>
    </source>
</reference>
<keyword evidence="1" id="KW-0067">ATP-binding</keyword>
<evidence type="ECO:0000256" key="1">
    <source>
        <dbReference type="PROSITE-ProRule" id="PRU00409"/>
    </source>
</evidence>
<dbReference type="InterPro" id="IPR003806">
    <property type="entry name" value="ATP-grasp_PylC-type"/>
</dbReference>
<organism evidence="4">
    <name type="scientific">Ignisphaera aggregans</name>
    <dbReference type="NCBI Taxonomy" id="334771"/>
    <lineage>
        <taxon>Archaea</taxon>
        <taxon>Thermoproteota</taxon>
        <taxon>Thermoprotei</taxon>
        <taxon>Desulfurococcales</taxon>
        <taxon>Desulfurococcaceae</taxon>
        <taxon>Ignisphaera</taxon>
    </lineage>
</organism>
<evidence type="ECO:0000313" key="3">
    <source>
        <dbReference type="EMBL" id="HGQ36332.1"/>
    </source>
</evidence>
<sequence length="392" mass="43892">MGMPSILITEYFVSTFNPYISEHNLLAEACGMVISLIKTFRASSTNIMVTVSRYLANTIKKIFANVDIVVIDEDKYLDEVELLKDLVDFVVAIAPPTHLVAIAEIVKNKFLGPSFNIVKSLSNKYDSLVILRKCGIDVPRTLICSNSNECKIRELDPPVVVKPSMMAGSECVYIINDLNKCKKYVDMAIKCDPTRRAVIQEYIPGFHGSISAIFHDGVPRLTSLNLQLISIDDNKVRFYGNILPLRSTRHVYWTLDVINKMMCLSELKGYIGLDVVWNDSGMYVVEVNPRFTTSGIGIIELYPGLGRIILGREKPQNTYLGKEVSGYAYIVKKVNSMKHIINYDKLCLEGLAYGIAKTYNEAIERVLNSNPGAIKTLPYDIKSSSLISSDNY</sequence>
<dbReference type="EMBL" id="DTBD01000031">
    <property type="protein sequence ID" value="HGQ64408.1"/>
    <property type="molecule type" value="Genomic_DNA"/>
</dbReference>
<dbReference type="InterPro" id="IPR011761">
    <property type="entry name" value="ATP-grasp"/>
</dbReference>
<evidence type="ECO:0000259" key="2">
    <source>
        <dbReference type="PROSITE" id="PS50975"/>
    </source>
</evidence>
<dbReference type="GO" id="GO:0046872">
    <property type="term" value="F:metal ion binding"/>
    <property type="evidence" value="ECO:0007669"/>
    <property type="project" value="InterPro"/>
</dbReference>
<protein>
    <submittedName>
        <fullName evidence="4">ATP-grasp domain-containing protein</fullName>
    </submittedName>
</protein>
<evidence type="ECO:0000313" key="4">
    <source>
        <dbReference type="EMBL" id="HGQ64408.1"/>
    </source>
</evidence>
<feature type="domain" description="ATP-grasp" evidence="2">
    <location>
        <begin position="128"/>
        <end position="316"/>
    </location>
</feature>
<dbReference type="Gene3D" id="2.30.36.100">
    <property type="match status" value="1"/>
</dbReference>
<dbReference type="PROSITE" id="PS50975">
    <property type="entry name" value="ATP_GRASP"/>
    <property type="match status" value="1"/>
</dbReference>
<proteinExistence type="predicted"/>
<dbReference type="Gene3D" id="3.30.470.20">
    <property type="entry name" value="ATP-grasp fold, B domain"/>
    <property type="match status" value="1"/>
</dbReference>
<gene>
    <name evidence="4" type="ORF">ENU08_04100</name>
    <name evidence="3" type="ORF">ENU41_06620</name>
</gene>
<dbReference type="SUPFAM" id="SSF56059">
    <property type="entry name" value="Glutathione synthetase ATP-binding domain-like"/>
    <property type="match status" value="1"/>
</dbReference>
<dbReference type="EMBL" id="DTCK01000041">
    <property type="protein sequence ID" value="HGQ36332.1"/>
    <property type="molecule type" value="Genomic_DNA"/>
</dbReference>
<accession>A0A7C4NMR5</accession>
<dbReference type="GO" id="GO:0005524">
    <property type="term" value="F:ATP binding"/>
    <property type="evidence" value="ECO:0007669"/>
    <property type="project" value="UniProtKB-UniRule"/>
</dbReference>
<name>A0A7C4NMR5_9CREN</name>
<dbReference type="AlphaFoldDB" id="A0A7C4NMR5"/>
<dbReference type="Pfam" id="PF02655">
    <property type="entry name" value="ATP-grasp_3"/>
    <property type="match status" value="1"/>
</dbReference>
<comment type="caution">
    <text evidence="4">The sequence shown here is derived from an EMBL/GenBank/DDBJ whole genome shotgun (WGS) entry which is preliminary data.</text>
</comment>
<keyword evidence="1" id="KW-0547">Nucleotide-binding</keyword>